<dbReference type="AlphaFoldDB" id="A0AAV0ALK7"/>
<name>A0AAV0ALK7_PHAPC</name>
<keyword evidence="3" id="KW-1185">Reference proteome</keyword>
<keyword evidence="1" id="KW-0472">Membrane</keyword>
<organism evidence="2 3">
    <name type="scientific">Phakopsora pachyrhizi</name>
    <name type="common">Asian soybean rust disease fungus</name>
    <dbReference type="NCBI Taxonomy" id="170000"/>
    <lineage>
        <taxon>Eukaryota</taxon>
        <taxon>Fungi</taxon>
        <taxon>Dikarya</taxon>
        <taxon>Basidiomycota</taxon>
        <taxon>Pucciniomycotina</taxon>
        <taxon>Pucciniomycetes</taxon>
        <taxon>Pucciniales</taxon>
        <taxon>Phakopsoraceae</taxon>
        <taxon>Phakopsora</taxon>
    </lineage>
</organism>
<evidence type="ECO:0000313" key="3">
    <source>
        <dbReference type="Proteomes" id="UP001153365"/>
    </source>
</evidence>
<reference evidence="2" key="1">
    <citation type="submission" date="2022-06" db="EMBL/GenBank/DDBJ databases">
        <authorList>
            <consortium name="SYNGENTA / RWTH Aachen University"/>
        </authorList>
    </citation>
    <scope>NUCLEOTIDE SEQUENCE</scope>
</reference>
<dbReference type="Proteomes" id="UP001153365">
    <property type="component" value="Unassembled WGS sequence"/>
</dbReference>
<feature type="transmembrane region" description="Helical" evidence="1">
    <location>
        <begin position="12"/>
        <end position="41"/>
    </location>
</feature>
<evidence type="ECO:0000313" key="2">
    <source>
        <dbReference type="EMBL" id="CAH7669510.1"/>
    </source>
</evidence>
<dbReference type="EMBL" id="CALTRL010000742">
    <property type="protein sequence ID" value="CAH7669510.1"/>
    <property type="molecule type" value="Genomic_DNA"/>
</dbReference>
<accession>A0AAV0ALK7</accession>
<comment type="caution">
    <text evidence="2">The sequence shown here is derived from an EMBL/GenBank/DDBJ whole genome shotgun (WGS) entry which is preliminary data.</text>
</comment>
<keyword evidence="1" id="KW-1133">Transmembrane helix</keyword>
<gene>
    <name evidence="2" type="ORF">PPACK8108_LOCUS4134</name>
</gene>
<proteinExistence type="predicted"/>
<sequence length="121" mass="14241">MVLRSQWNHSIYWISSSLVFLMIFNLDLTSSGFFDSLFFFLDLLMKKIGIQLHEKGILHSSFLGTLIRTMAIHARLSIKIHFLVIKIKNLLIEKKIALTIIKMIAYNSYRFYCLRPPFIGW</sequence>
<evidence type="ECO:0000256" key="1">
    <source>
        <dbReference type="SAM" id="Phobius"/>
    </source>
</evidence>
<protein>
    <submittedName>
        <fullName evidence="2">Expressed protein</fullName>
    </submittedName>
</protein>
<keyword evidence="1" id="KW-0812">Transmembrane</keyword>